<dbReference type="PANTHER" id="PTHR32481">
    <property type="entry name" value="AMINOPEPTIDASE"/>
    <property type="match status" value="1"/>
</dbReference>
<feature type="binding site" evidence="8">
    <location>
        <position position="76"/>
    </location>
    <ligand>
        <name>Zn(2+)</name>
        <dbReference type="ChEBI" id="CHEBI:29105"/>
        <label>1</label>
    </ligand>
</feature>
<dbReference type="GO" id="GO:0046872">
    <property type="term" value="F:metal ion binding"/>
    <property type="evidence" value="ECO:0007669"/>
    <property type="project" value="UniProtKB-UniRule"/>
</dbReference>
<sequence length="356" mass="38411">MSPATPAPQIGAEQIALLEKLSNACAVSGDEAQVRKIVLEEIKPFADDLRVDALGNVLAVRKARTPNALRVMVDAHMDEVGFMIVEDDKDGLFRFVAVGGLDERTLPGKKVLVGAENVPGIIGAKPIHLTEEGETERKIPIESLRIDVGLKGGKKVKVGDRATFATRFWQSGNALFGKALDDRLGVATLIELFKNPPENIELLAAFTVQEEIGLRGARPAAYAFNPQLAIALDSTPANDLPMWDGSENIFYNTRLGAGPALYIADSATLSDPRLVRHFAQTGEQMGIPFQFRQPGGGGTNAGAIHRVREGVPSLSVSVPGRFAHTAIMLARLDDWQNTLALVYYALSRLDAGILQR</sequence>
<protein>
    <submittedName>
        <fullName evidence="9">Aminopeptidase</fullName>
        <ecNumber evidence="9">3.4.11.-</ecNumber>
    </submittedName>
</protein>
<feature type="binding site" evidence="8">
    <location>
        <position position="181"/>
    </location>
    <ligand>
        <name>Zn(2+)</name>
        <dbReference type="ChEBI" id="CHEBI:29105"/>
        <label>2</label>
    </ligand>
</feature>
<comment type="cofactor">
    <cofactor evidence="8">
        <name>a divalent metal cation</name>
        <dbReference type="ChEBI" id="CHEBI:60240"/>
    </cofactor>
    <text evidence="8">Binds 2 divalent metal cations per subunit.</text>
</comment>
<keyword evidence="5 9" id="KW-0378">Hydrolase</keyword>
<comment type="similarity">
    <text evidence="1 6">Belongs to the peptidase M42 family.</text>
</comment>
<dbReference type="Gene3D" id="3.40.630.10">
    <property type="entry name" value="Zn peptidases"/>
    <property type="match status" value="1"/>
</dbReference>
<dbReference type="KEGG" id="atm:ANT_05530"/>
<dbReference type="EMBL" id="AP012029">
    <property type="protein sequence ID" value="BAJ62587.1"/>
    <property type="molecule type" value="Genomic_DNA"/>
</dbReference>
<dbReference type="InParanoid" id="E8N1I2"/>
<gene>
    <name evidence="9" type="ordered locus">ANT_05530</name>
</gene>
<dbReference type="eggNOG" id="COG1363">
    <property type="taxonomic scope" value="Bacteria"/>
</dbReference>
<dbReference type="InterPro" id="IPR008007">
    <property type="entry name" value="Peptidase_M42"/>
</dbReference>
<dbReference type="EC" id="3.4.11.-" evidence="9"/>
<feature type="binding site" evidence="8">
    <location>
        <position position="181"/>
    </location>
    <ligand>
        <name>Zn(2+)</name>
        <dbReference type="ChEBI" id="CHEBI:29105"/>
        <label>1</label>
    </ligand>
</feature>
<keyword evidence="3" id="KW-0645">Protease</keyword>
<dbReference type="HOGENOM" id="CLU_047249_0_1_0"/>
<evidence type="ECO:0000256" key="7">
    <source>
        <dbReference type="PIRSR" id="PIRSR001123-1"/>
    </source>
</evidence>
<evidence type="ECO:0000313" key="10">
    <source>
        <dbReference type="Proteomes" id="UP000008922"/>
    </source>
</evidence>
<evidence type="ECO:0000256" key="2">
    <source>
        <dbReference type="ARBA" id="ARBA00022438"/>
    </source>
</evidence>
<evidence type="ECO:0000256" key="3">
    <source>
        <dbReference type="ARBA" id="ARBA00022670"/>
    </source>
</evidence>
<dbReference type="PIRSF" id="PIRSF001123">
    <property type="entry name" value="PepA_GA"/>
    <property type="match status" value="1"/>
</dbReference>
<accession>E8N1I2</accession>
<organism evidence="9 10">
    <name type="scientific">Anaerolinea thermophila (strain DSM 14523 / JCM 11388 / NBRC 100420 / UNI-1)</name>
    <dbReference type="NCBI Taxonomy" id="926569"/>
    <lineage>
        <taxon>Bacteria</taxon>
        <taxon>Bacillati</taxon>
        <taxon>Chloroflexota</taxon>
        <taxon>Anaerolineae</taxon>
        <taxon>Anaerolineales</taxon>
        <taxon>Anaerolineaceae</taxon>
        <taxon>Anaerolinea</taxon>
    </lineage>
</organism>
<dbReference type="RefSeq" id="WP_013558983.1">
    <property type="nucleotide sequence ID" value="NC_014960.1"/>
</dbReference>
<dbReference type="Pfam" id="PF05343">
    <property type="entry name" value="Peptidase_M42"/>
    <property type="match status" value="1"/>
</dbReference>
<dbReference type="GO" id="GO:0004177">
    <property type="term" value="F:aminopeptidase activity"/>
    <property type="evidence" value="ECO:0007669"/>
    <property type="project" value="UniProtKB-UniRule"/>
</dbReference>
<proteinExistence type="inferred from homology"/>
<dbReference type="Gene3D" id="2.40.30.40">
    <property type="entry name" value="Peptidase M42, domain 2"/>
    <property type="match status" value="1"/>
</dbReference>
<keyword evidence="2 9" id="KW-0031">Aminopeptidase</keyword>
<evidence type="ECO:0000256" key="4">
    <source>
        <dbReference type="ARBA" id="ARBA00022723"/>
    </source>
</evidence>
<reference evidence="9 10" key="1">
    <citation type="submission" date="2010-12" db="EMBL/GenBank/DDBJ databases">
        <title>Whole genome sequence of Anaerolinea thermophila UNI-1.</title>
        <authorList>
            <person name="Narita-Yamada S."/>
            <person name="Kishi E."/>
            <person name="Watanabe Y."/>
            <person name="Takasaki K."/>
            <person name="Ankai A."/>
            <person name="Oguchi A."/>
            <person name="Fukui S."/>
            <person name="Takahashi M."/>
            <person name="Yashiro I."/>
            <person name="Hosoyama A."/>
            <person name="Sekiguchi Y."/>
            <person name="Hanada S."/>
            <person name="Fujita N."/>
        </authorList>
    </citation>
    <scope>NUCLEOTIDE SEQUENCE [LARGE SCALE GENOMIC DNA]</scope>
    <source>
        <strain evidence="10">DSM 14523 / JCM 11388 / NBRC 100420 / UNI-1</strain>
    </source>
</reference>
<dbReference type="PANTHER" id="PTHR32481:SF0">
    <property type="entry name" value="AMINOPEPTIDASE YPDE-RELATED"/>
    <property type="match status" value="1"/>
</dbReference>
<evidence type="ECO:0000313" key="9">
    <source>
        <dbReference type="EMBL" id="BAJ62587.1"/>
    </source>
</evidence>
<keyword evidence="4 8" id="KW-0479">Metal-binding</keyword>
<dbReference type="InterPro" id="IPR023367">
    <property type="entry name" value="Peptidase_M42_dom2"/>
</dbReference>
<dbReference type="GO" id="GO:0006508">
    <property type="term" value="P:proteolysis"/>
    <property type="evidence" value="ECO:0007669"/>
    <property type="project" value="UniProtKB-KW"/>
</dbReference>
<keyword evidence="10" id="KW-1185">Reference proteome</keyword>
<dbReference type="Proteomes" id="UP000008922">
    <property type="component" value="Chromosome"/>
</dbReference>
<feature type="active site" description="Proton acceptor" evidence="7">
    <location>
        <position position="210"/>
    </location>
</feature>
<dbReference type="InterPro" id="IPR051464">
    <property type="entry name" value="Peptidase_M42_aminopept"/>
</dbReference>
<dbReference type="SUPFAM" id="SSF101821">
    <property type="entry name" value="Aminopeptidase/glucanase lid domain"/>
    <property type="match status" value="1"/>
</dbReference>
<evidence type="ECO:0000256" key="8">
    <source>
        <dbReference type="PIRSR" id="PIRSR001123-2"/>
    </source>
</evidence>
<evidence type="ECO:0000256" key="5">
    <source>
        <dbReference type="ARBA" id="ARBA00022801"/>
    </source>
</evidence>
<dbReference type="AlphaFoldDB" id="E8N1I2"/>
<name>E8N1I2_ANATU</name>
<feature type="binding site" evidence="8">
    <location>
        <position position="324"/>
    </location>
    <ligand>
        <name>Zn(2+)</name>
        <dbReference type="ChEBI" id="CHEBI:29105"/>
        <label>2</label>
    </ligand>
</feature>
<evidence type="ECO:0000256" key="1">
    <source>
        <dbReference type="ARBA" id="ARBA00006272"/>
    </source>
</evidence>
<dbReference type="SUPFAM" id="SSF53187">
    <property type="entry name" value="Zn-dependent exopeptidases"/>
    <property type="match status" value="1"/>
</dbReference>
<evidence type="ECO:0000256" key="6">
    <source>
        <dbReference type="PIRNR" id="PIRNR001123"/>
    </source>
</evidence>
<feature type="binding site" evidence="8">
    <location>
        <position position="233"/>
    </location>
    <ligand>
        <name>Zn(2+)</name>
        <dbReference type="ChEBI" id="CHEBI:29105"/>
        <label>1</label>
    </ligand>
</feature>
<dbReference type="STRING" id="926569.ANT_05530"/>
<feature type="binding site" evidence="8">
    <location>
        <position position="211"/>
    </location>
    <ligand>
        <name>Zn(2+)</name>
        <dbReference type="ChEBI" id="CHEBI:29105"/>
        <label>2</label>
    </ligand>
</feature>